<evidence type="ECO:0000313" key="3">
    <source>
        <dbReference type="Proteomes" id="UP000054408"/>
    </source>
</evidence>
<dbReference type="AlphaFoldDB" id="A0A0L0DE42"/>
<protein>
    <submittedName>
        <fullName evidence="2">Uncharacterized protein</fullName>
    </submittedName>
</protein>
<keyword evidence="3" id="KW-1185">Reference proteome</keyword>
<organism evidence="2 3">
    <name type="scientific">Thecamonas trahens ATCC 50062</name>
    <dbReference type="NCBI Taxonomy" id="461836"/>
    <lineage>
        <taxon>Eukaryota</taxon>
        <taxon>Apusozoa</taxon>
        <taxon>Apusomonadida</taxon>
        <taxon>Apusomonadidae</taxon>
        <taxon>Thecamonas</taxon>
    </lineage>
</organism>
<gene>
    <name evidence="2" type="ORF">AMSG_00742</name>
</gene>
<dbReference type="Gene3D" id="1.10.506.10">
    <property type="entry name" value="GTPase Activation - p120gap, domain 1"/>
    <property type="match status" value="2"/>
</dbReference>
<feature type="compositionally biased region" description="Polar residues" evidence="1">
    <location>
        <begin position="1"/>
        <end position="10"/>
    </location>
</feature>
<dbReference type="SUPFAM" id="SSF48350">
    <property type="entry name" value="GTPase activation domain, GAP"/>
    <property type="match status" value="1"/>
</dbReference>
<accession>A0A0L0DE42</accession>
<evidence type="ECO:0000256" key="1">
    <source>
        <dbReference type="SAM" id="MobiDB-lite"/>
    </source>
</evidence>
<dbReference type="GeneID" id="25560533"/>
<sequence>MHTYPSTDASNAKPADTSLQPASAGVGTASLPPSAAEPAVLTDEPESAPTAVDSLGVNDAGDSGGPGPDSLGVGPAAGLGSHSDSGPPPAAARSVAAGGTVAGGMAITTGAAASSSSATGMATTASVAETAAASAAGTVPASASPDDPTPEQLQLLESTLLERDLALVFAMDECVASRPAKFAIKLAKAMVCVFEEQGSCMRLVRKTIQFEVNKTSSSASLSSAVFLDDLLTTEIVVAHANHMAHMALADWLASFAEQLAEAGPIELDPAKVSKAEAATAATKAMELAMAFIQSATQVAAEWSPSLRHVFKFVHSAVGPANRAEEVGRIVFDRVLFVNLLNTERVKSNKMLKNSVKVLAKVVKTTYRHKPLSYPSPASVAKAVATWADNTRPATEAFLALLVDVSDDSIVEVVRQVDDERKRLHLINAYRILADMQPDMTGKYSDDFRGKFNLREFNRHAQLLLKVKKIMGQE</sequence>
<proteinExistence type="predicted"/>
<dbReference type="EMBL" id="GL349435">
    <property type="protein sequence ID" value="KNC50582.1"/>
    <property type="molecule type" value="Genomic_DNA"/>
</dbReference>
<evidence type="ECO:0000313" key="2">
    <source>
        <dbReference type="EMBL" id="KNC50582.1"/>
    </source>
</evidence>
<name>A0A0L0DE42_THETB</name>
<dbReference type="InterPro" id="IPR008936">
    <property type="entry name" value="Rho_GTPase_activation_prot"/>
</dbReference>
<reference evidence="2 3" key="1">
    <citation type="submission" date="2010-05" db="EMBL/GenBank/DDBJ databases">
        <title>The Genome Sequence of Thecamonas trahens ATCC 50062.</title>
        <authorList>
            <consortium name="The Broad Institute Genome Sequencing Platform"/>
            <person name="Russ C."/>
            <person name="Cuomo C."/>
            <person name="Shea T."/>
            <person name="Young S.K."/>
            <person name="Zeng Q."/>
            <person name="Koehrsen M."/>
            <person name="Haas B."/>
            <person name="Borodovsky M."/>
            <person name="Guigo R."/>
            <person name="Alvarado L."/>
            <person name="Berlin A."/>
            <person name="Bochicchio J."/>
            <person name="Borenstein D."/>
            <person name="Chapman S."/>
            <person name="Chen Z."/>
            <person name="Freedman E."/>
            <person name="Gellesch M."/>
            <person name="Goldberg J."/>
            <person name="Griggs A."/>
            <person name="Gujja S."/>
            <person name="Heilman E."/>
            <person name="Heiman D."/>
            <person name="Hepburn T."/>
            <person name="Howarth C."/>
            <person name="Jen D."/>
            <person name="Larson L."/>
            <person name="Mehta T."/>
            <person name="Park D."/>
            <person name="Pearson M."/>
            <person name="Roberts A."/>
            <person name="Saif S."/>
            <person name="Shenoy N."/>
            <person name="Sisk P."/>
            <person name="Stolte C."/>
            <person name="Sykes S."/>
            <person name="Thomson T."/>
            <person name="Walk T."/>
            <person name="White J."/>
            <person name="Yandava C."/>
            <person name="Burger G."/>
            <person name="Gray M.W."/>
            <person name="Holland P.W.H."/>
            <person name="King N."/>
            <person name="Lang F.B.F."/>
            <person name="Roger A.J."/>
            <person name="Ruiz-Trillo I."/>
            <person name="Lander E."/>
            <person name="Nusbaum C."/>
        </authorList>
    </citation>
    <scope>NUCLEOTIDE SEQUENCE [LARGE SCALE GENOMIC DNA]</scope>
    <source>
        <strain evidence="2 3">ATCC 50062</strain>
    </source>
</reference>
<feature type="region of interest" description="Disordered" evidence="1">
    <location>
        <begin position="1"/>
        <end position="95"/>
    </location>
</feature>
<dbReference type="Proteomes" id="UP000054408">
    <property type="component" value="Unassembled WGS sequence"/>
</dbReference>
<dbReference type="RefSeq" id="XP_013762471.1">
    <property type="nucleotide sequence ID" value="XM_013907017.1"/>
</dbReference>